<evidence type="ECO:0000313" key="2">
    <source>
        <dbReference type="Proteomes" id="UP000572072"/>
    </source>
</evidence>
<reference evidence="1 2" key="1">
    <citation type="submission" date="2019-08" db="EMBL/GenBank/DDBJ databases">
        <title>Draft genome sequencing and comparative genomics of hatchery-associated Vibrios.</title>
        <authorList>
            <person name="Kehlet-Delgado H."/>
            <person name="Mueller R.S."/>
        </authorList>
    </citation>
    <scope>NUCLEOTIDE SEQUENCE [LARGE SCALE GENOMIC DNA]</scope>
    <source>
        <strain evidence="1 2">00-78-3</strain>
    </source>
</reference>
<sequence length="18" mass="2272">MPRKLLMYTRSSKLIRYD</sequence>
<proteinExistence type="predicted"/>
<comment type="caution">
    <text evidence="1">The sequence shown here is derived from an EMBL/GenBank/DDBJ whole genome shotgun (WGS) entry which is preliminary data.</text>
</comment>
<dbReference type="Proteomes" id="UP000572072">
    <property type="component" value="Unassembled WGS sequence"/>
</dbReference>
<dbReference type="AlphaFoldDB" id="A0A7Y3Z898"/>
<name>A0A7Y3Z898_9VIBR</name>
<gene>
    <name evidence="1" type="ORF">F0262_09560</name>
</gene>
<dbReference type="EMBL" id="VTYN01000008">
    <property type="protein sequence ID" value="NOH48303.1"/>
    <property type="molecule type" value="Genomic_DNA"/>
</dbReference>
<accession>A0A7Y3Z898</accession>
<protein>
    <submittedName>
        <fullName evidence="1">Uncharacterized protein</fullName>
    </submittedName>
</protein>
<organism evidence="1 2">
    <name type="scientific">Vibrio rotiferianus</name>
    <dbReference type="NCBI Taxonomy" id="190895"/>
    <lineage>
        <taxon>Bacteria</taxon>
        <taxon>Pseudomonadati</taxon>
        <taxon>Pseudomonadota</taxon>
        <taxon>Gammaproteobacteria</taxon>
        <taxon>Vibrionales</taxon>
        <taxon>Vibrionaceae</taxon>
        <taxon>Vibrio</taxon>
    </lineage>
</organism>
<evidence type="ECO:0000313" key="1">
    <source>
        <dbReference type="EMBL" id="NOH48303.1"/>
    </source>
</evidence>